<dbReference type="GO" id="GO:0016874">
    <property type="term" value="F:ligase activity"/>
    <property type="evidence" value="ECO:0007669"/>
    <property type="project" value="UniProtKB-KW"/>
</dbReference>
<dbReference type="AlphaFoldDB" id="A0AAD7LEX6"/>
<organism evidence="2 3">
    <name type="scientific">Quillaja saponaria</name>
    <name type="common">Soap bark tree</name>
    <dbReference type="NCBI Taxonomy" id="32244"/>
    <lineage>
        <taxon>Eukaryota</taxon>
        <taxon>Viridiplantae</taxon>
        <taxon>Streptophyta</taxon>
        <taxon>Embryophyta</taxon>
        <taxon>Tracheophyta</taxon>
        <taxon>Spermatophyta</taxon>
        <taxon>Magnoliopsida</taxon>
        <taxon>eudicotyledons</taxon>
        <taxon>Gunneridae</taxon>
        <taxon>Pentapetalae</taxon>
        <taxon>rosids</taxon>
        <taxon>fabids</taxon>
        <taxon>Fabales</taxon>
        <taxon>Quillajaceae</taxon>
        <taxon>Quillaja</taxon>
    </lineage>
</organism>
<feature type="region of interest" description="Disordered" evidence="1">
    <location>
        <begin position="45"/>
        <end position="71"/>
    </location>
</feature>
<dbReference type="KEGG" id="qsa:O6P43_023278"/>
<gene>
    <name evidence="2" type="ORF">O6P43_023278</name>
</gene>
<keyword evidence="2" id="KW-0436">Ligase</keyword>
<sequence>MEKLDQDLKKGFFQIVEAIKGCTTTTRDAEVEEPKIESDEKFSIQDRGIRIKAARGPKRPGAPKGGGPQTS</sequence>
<accession>A0AAD7LEX6</accession>
<name>A0AAD7LEX6_QUISA</name>
<proteinExistence type="predicted"/>
<comment type="caution">
    <text evidence="2">The sequence shown here is derived from an EMBL/GenBank/DDBJ whole genome shotgun (WGS) entry which is preliminary data.</text>
</comment>
<evidence type="ECO:0000313" key="3">
    <source>
        <dbReference type="Proteomes" id="UP001163823"/>
    </source>
</evidence>
<dbReference type="Proteomes" id="UP001163823">
    <property type="component" value="Chromosome 9"/>
</dbReference>
<protein>
    <submittedName>
        <fullName evidence="2">Methionine--tRNA ligase</fullName>
    </submittedName>
</protein>
<dbReference type="EMBL" id="JARAOO010000009">
    <property type="protein sequence ID" value="KAJ7956904.1"/>
    <property type="molecule type" value="Genomic_DNA"/>
</dbReference>
<reference evidence="2" key="1">
    <citation type="journal article" date="2023" name="Science">
        <title>Elucidation of the pathway for biosynthesis of saponin adjuvants from the soapbark tree.</title>
        <authorList>
            <person name="Reed J."/>
            <person name="Orme A."/>
            <person name="El-Demerdash A."/>
            <person name="Owen C."/>
            <person name="Martin L.B.B."/>
            <person name="Misra R.C."/>
            <person name="Kikuchi S."/>
            <person name="Rejzek M."/>
            <person name="Martin A.C."/>
            <person name="Harkess A."/>
            <person name="Leebens-Mack J."/>
            <person name="Louveau T."/>
            <person name="Stephenson M.J."/>
            <person name="Osbourn A."/>
        </authorList>
    </citation>
    <scope>NUCLEOTIDE SEQUENCE</scope>
    <source>
        <strain evidence="2">S10</strain>
    </source>
</reference>
<evidence type="ECO:0000256" key="1">
    <source>
        <dbReference type="SAM" id="MobiDB-lite"/>
    </source>
</evidence>
<evidence type="ECO:0000313" key="2">
    <source>
        <dbReference type="EMBL" id="KAJ7956904.1"/>
    </source>
</evidence>
<keyword evidence="3" id="KW-1185">Reference proteome</keyword>